<reference evidence="2 3" key="1">
    <citation type="submission" date="2016-08" db="EMBL/GenBank/DDBJ databases">
        <title>Draft genome sequence of Candidatus Piscirickettsia litoralis, from seawater.</title>
        <authorList>
            <person name="Wan X."/>
            <person name="Lee A.J."/>
            <person name="Hou S."/>
            <person name="Donachie S.P."/>
        </authorList>
    </citation>
    <scope>NUCLEOTIDE SEQUENCE [LARGE SCALE GENOMIC DNA]</scope>
    <source>
        <strain evidence="2 3">Y2</strain>
    </source>
</reference>
<dbReference type="Proteomes" id="UP000094329">
    <property type="component" value="Unassembled WGS sequence"/>
</dbReference>
<feature type="domain" description="Solute-binding protein family 3/N-terminal" evidence="1">
    <location>
        <begin position="29"/>
        <end position="124"/>
    </location>
</feature>
<dbReference type="PANTHER" id="PTHR38834:SF3">
    <property type="entry name" value="SOLUTE-BINDING PROTEIN FAMILY 3_N-TERMINAL DOMAIN-CONTAINING PROTEIN"/>
    <property type="match status" value="1"/>
</dbReference>
<sequence>MKSVLVLLAMLFLFLLGQLNYAIEKVTIMTEEYPPYNYTNGLTGEPDGFSVALLEKVYDYLGINFSTKKVHVLPWPRGYALVQRPELKNMLFSTTRTAERESLFKWAGPIAQTKIVVFALADSNVTISNAVDLKKYKFAAIRGDIGGTFACRAWSTSGQCTLT</sequence>
<dbReference type="Gene3D" id="3.40.190.10">
    <property type="entry name" value="Periplasmic binding protein-like II"/>
    <property type="match status" value="1"/>
</dbReference>
<dbReference type="SUPFAM" id="SSF53850">
    <property type="entry name" value="Periplasmic binding protein-like II"/>
    <property type="match status" value="1"/>
</dbReference>
<keyword evidence="3" id="KW-1185">Reference proteome</keyword>
<organism evidence="2 3">
    <name type="scientific">Piscirickettsia litoralis</name>
    <dbReference type="NCBI Taxonomy" id="1891921"/>
    <lineage>
        <taxon>Bacteria</taxon>
        <taxon>Pseudomonadati</taxon>
        <taxon>Pseudomonadota</taxon>
        <taxon>Gammaproteobacteria</taxon>
        <taxon>Thiotrichales</taxon>
        <taxon>Piscirickettsiaceae</taxon>
        <taxon>Piscirickettsia</taxon>
    </lineage>
</organism>
<name>A0ABX3A6J3_9GAMM</name>
<gene>
    <name evidence="2" type="ORF">BGC07_10735</name>
</gene>
<dbReference type="Pfam" id="PF00497">
    <property type="entry name" value="SBP_bac_3"/>
    <property type="match status" value="1"/>
</dbReference>
<proteinExistence type="predicted"/>
<evidence type="ECO:0000313" key="3">
    <source>
        <dbReference type="Proteomes" id="UP000094329"/>
    </source>
</evidence>
<dbReference type="PANTHER" id="PTHR38834">
    <property type="entry name" value="PERIPLASMIC SUBSTRATE BINDING PROTEIN FAMILY 3"/>
    <property type="match status" value="1"/>
</dbReference>
<evidence type="ECO:0000259" key="1">
    <source>
        <dbReference type="Pfam" id="PF00497"/>
    </source>
</evidence>
<accession>A0ABX3A6J3</accession>
<comment type="caution">
    <text evidence="2">The sequence shown here is derived from an EMBL/GenBank/DDBJ whole genome shotgun (WGS) entry which is preliminary data.</text>
</comment>
<evidence type="ECO:0000313" key="2">
    <source>
        <dbReference type="EMBL" id="ODN43311.1"/>
    </source>
</evidence>
<protein>
    <recommendedName>
        <fullName evidence="1">Solute-binding protein family 3/N-terminal domain-containing protein</fullName>
    </recommendedName>
</protein>
<dbReference type="InterPro" id="IPR001638">
    <property type="entry name" value="Solute-binding_3/MltF_N"/>
</dbReference>
<dbReference type="RefSeq" id="WP_069313109.1">
    <property type="nucleotide sequence ID" value="NZ_MDTU01000001.1"/>
</dbReference>
<dbReference type="EMBL" id="MDTU01000001">
    <property type="protein sequence ID" value="ODN43311.1"/>
    <property type="molecule type" value="Genomic_DNA"/>
</dbReference>